<feature type="region of interest" description="Disordered" evidence="1">
    <location>
        <begin position="176"/>
        <end position="220"/>
    </location>
</feature>
<dbReference type="GO" id="GO:0031490">
    <property type="term" value="F:chromatin DNA binding"/>
    <property type="evidence" value="ECO:0007669"/>
    <property type="project" value="TreeGrafter"/>
</dbReference>
<accession>A0A238FJ80</accession>
<organism evidence="2 3">
    <name type="scientific">Microbotryum intermedium</name>
    <dbReference type="NCBI Taxonomy" id="269621"/>
    <lineage>
        <taxon>Eukaryota</taxon>
        <taxon>Fungi</taxon>
        <taxon>Dikarya</taxon>
        <taxon>Basidiomycota</taxon>
        <taxon>Pucciniomycotina</taxon>
        <taxon>Microbotryomycetes</taxon>
        <taxon>Microbotryales</taxon>
        <taxon>Microbotryaceae</taxon>
        <taxon>Microbotryum</taxon>
    </lineage>
</organism>
<sequence length="281" mass="29788">MASLNWVMLSPTREPIPLPSEKVLVQVAHISLSLFPCAPGASPNAKPSPPSSEWKADKGTLYATNKRVVYVAATHQGNQKGKVDSLSVPWPSFVDGRFVQPWFGANYYEALCLPDPRSTDSGISTPHLTRFYFNEAGGYQFYEICEEMKARIGNSGASGSGSGTPVEALPLYEAPSTDHVPLSQSTGPGPSPLSQLQTSTSTPSIPHTADPLASPQQPSAIDLEVAHIAQQAQLNEAEQAERALDRSTANTANTNSSPGTRVEGDSATTGGHEDGPPGYED</sequence>
<dbReference type="AlphaFoldDB" id="A0A238FJ80"/>
<dbReference type="GO" id="GO:0005634">
    <property type="term" value="C:nucleus"/>
    <property type="evidence" value="ECO:0007669"/>
    <property type="project" value="TreeGrafter"/>
</dbReference>
<dbReference type="PANTHER" id="PTHR31606:SF1">
    <property type="entry name" value="WW DOMAIN BINDING PROTEIN 2, ISOFORM E"/>
    <property type="match status" value="1"/>
</dbReference>
<dbReference type="Proteomes" id="UP000198372">
    <property type="component" value="Unassembled WGS sequence"/>
</dbReference>
<evidence type="ECO:0000256" key="1">
    <source>
        <dbReference type="SAM" id="MobiDB-lite"/>
    </source>
</evidence>
<keyword evidence="3" id="KW-1185">Reference proteome</keyword>
<gene>
    <name evidence="2" type="ORF">BQ2448_4386</name>
</gene>
<name>A0A238FJ80_9BASI</name>
<dbReference type="EMBL" id="FMSP01000009">
    <property type="protein sequence ID" value="SCV72849.1"/>
    <property type="molecule type" value="Genomic_DNA"/>
</dbReference>
<dbReference type="GO" id="GO:0003713">
    <property type="term" value="F:transcription coactivator activity"/>
    <property type="evidence" value="ECO:0007669"/>
    <property type="project" value="InterPro"/>
</dbReference>
<protein>
    <submittedName>
        <fullName evidence="2">BQ2448_4386 protein</fullName>
    </submittedName>
</protein>
<dbReference type="SUPFAM" id="SSF50729">
    <property type="entry name" value="PH domain-like"/>
    <property type="match status" value="1"/>
</dbReference>
<proteinExistence type="predicted"/>
<feature type="compositionally biased region" description="Low complexity" evidence="1">
    <location>
        <begin position="192"/>
        <end position="204"/>
    </location>
</feature>
<dbReference type="STRING" id="269621.A0A238FJ80"/>
<evidence type="ECO:0000313" key="2">
    <source>
        <dbReference type="EMBL" id="SCV72849.1"/>
    </source>
</evidence>
<dbReference type="InterPro" id="IPR044852">
    <property type="entry name" value="WBP2-like"/>
</dbReference>
<feature type="region of interest" description="Disordered" evidence="1">
    <location>
        <begin position="234"/>
        <end position="281"/>
    </location>
</feature>
<dbReference type="PANTHER" id="PTHR31606">
    <property type="entry name" value="WW DOMAIN BINDING PROTEIN 2, ISOFORM E"/>
    <property type="match status" value="1"/>
</dbReference>
<reference evidence="3" key="1">
    <citation type="submission" date="2016-09" db="EMBL/GenBank/DDBJ databases">
        <authorList>
            <person name="Jeantristanb JTB J.-T."/>
            <person name="Ricardo R."/>
        </authorList>
    </citation>
    <scope>NUCLEOTIDE SEQUENCE [LARGE SCALE GENOMIC DNA]</scope>
</reference>
<dbReference type="OrthoDB" id="1259151at2759"/>
<feature type="compositionally biased region" description="Polar residues" evidence="1">
    <location>
        <begin position="247"/>
        <end position="259"/>
    </location>
</feature>
<evidence type="ECO:0000313" key="3">
    <source>
        <dbReference type="Proteomes" id="UP000198372"/>
    </source>
</evidence>